<reference evidence="1" key="1">
    <citation type="submission" date="2020-12" db="EMBL/GenBank/DDBJ databases">
        <title>Oil enriched cultivation method for isolating marine PHA-producing bacteria.</title>
        <authorList>
            <person name="Zheng W."/>
            <person name="Yu S."/>
            <person name="Huang Y."/>
        </authorList>
    </citation>
    <scope>NUCLEOTIDE SEQUENCE</scope>
    <source>
        <strain evidence="1">SY-2-12</strain>
    </source>
</reference>
<dbReference type="AlphaFoldDB" id="A0A939J4S2"/>
<dbReference type="EMBL" id="JAEKJZ010000002">
    <property type="protein sequence ID" value="MBN9671475.1"/>
    <property type="molecule type" value="Genomic_DNA"/>
</dbReference>
<gene>
    <name evidence="1" type="ORF">JF539_14090</name>
</gene>
<organism evidence="1 2">
    <name type="scientific">Roseibium aggregatum</name>
    <dbReference type="NCBI Taxonomy" id="187304"/>
    <lineage>
        <taxon>Bacteria</taxon>
        <taxon>Pseudomonadati</taxon>
        <taxon>Pseudomonadota</taxon>
        <taxon>Alphaproteobacteria</taxon>
        <taxon>Hyphomicrobiales</taxon>
        <taxon>Stappiaceae</taxon>
        <taxon>Roseibium</taxon>
    </lineage>
</organism>
<accession>A0A939J4S2</accession>
<dbReference type="Pfam" id="PF10563">
    <property type="entry name" value="CA_like"/>
    <property type="match status" value="1"/>
</dbReference>
<sequence>MPSDGNRGSLCPNAFTRSEAAVKFPEKTFLATLAVLGTVSTAQAAMLCEGFGPQTPRDISDKAGQNTASVAIAPPANELNLCNLHTHTNAEHKGPGFSVFAGDGEHGGYKCGNTGELTDAELKEPASHAYHGVKPGDTIEVHWVYSSCNVQPGKGLGSCLSDSCANPQLRVESQVFLVVNDPKALNFLDFAYDGNIENGRHQAKALPSGTGEPVTFIGSTTGPSYTQATCSPFQVTWSVRPQCAKLDINSLNAWADNGNVFEEDHSHGVRQLVTAKELLAPITD</sequence>
<protein>
    <submittedName>
        <fullName evidence="1">Cadmium carbonic anhydrase</fullName>
    </submittedName>
</protein>
<dbReference type="InterPro" id="IPR018883">
    <property type="entry name" value="Delta_CA"/>
</dbReference>
<dbReference type="Proteomes" id="UP000664096">
    <property type="component" value="Unassembled WGS sequence"/>
</dbReference>
<comment type="caution">
    <text evidence="1">The sequence shown here is derived from an EMBL/GenBank/DDBJ whole genome shotgun (WGS) entry which is preliminary data.</text>
</comment>
<proteinExistence type="predicted"/>
<evidence type="ECO:0000313" key="1">
    <source>
        <dbReference type="EMBL" id="MBN9671475.1"/>
    </source>
</evidence>
<name>A0A939J4S2_9HYPH</name>
<evidence type="ECO:0000313" key="2">
    <source>
        <dbReference type="Proteomes" id="UP000664096"/>
    </source>
</evidence>